<accession>A0ACB5UQB3</accession>
<proteinExistence type="predicted"/>
<organism evidence="1 2">
    <name type="scientific">Vallitalea maricola</name>
    <dbReference type="NCBI Taxonomy" id="3074433"/>
    <lineage>
        <taxon>Bacteria</taxon>
        <taxon>Bacillati</taxon>
        <taxon>Bacillota</taxon>
        <taxon>Clostridia</taxon>
        <taxon>Lachnospirales</taxon>
        <taxon>Vallitaleaceae</taxon>
        <taxon>Vallitalea</taxon>
    </lineage>
</organism>
<evidence type="ECO:0000313" key="1">
    <source>
        <dbReference type="EMBL" id="GMQ64745.1"/>
    </source>
</evidence>
<evidence type="ECO:0000313" key="2">
    <source>
        <dbReference type="Proteomes" id="UP001374599"/>
    </source>
</evidence>
<protein>
    <submittedName>
        <fullName evidence="1">Stage IV sporulation protein A</fullName>
    </submittedName>
</protein>
<name>A0ACB5UQB3_9FIRM</name>
<reference evidence="1" key="1">
    <citation type="submission" date="2023-09" db="EMBL/GenBank/DDBJ databases">
        <title>Vallitalea sediminicola and Vallitalea maricola sp. nov., anaerobic bacteria isolated from marine sediment.</title>
        <authorList>
            <person name="Hirano S."/>
            <person name="Maeda A."/>
            <person name="Terahara T."/>
            <person name="Mori K."/>
            <person name="Hamada M."/>
            <person name="Matsumoto R."/>
            <person name="Kobayashi T."/>
        </authorList>
    </citation>
    <scope>NUCLEOTIDE SEQUENCE</scope>
    <source>
        <strain evidence="1">AN17-2</strain>
    </source>
</reference>
<dbReference type="Proteomes" id="UP001374599">
    <property type="component" value="Unassembled WGS sequence"/>
</dbReference>
<dbReference type="EMBL" id="BTPU01000079">
    <property type="protein sequence ID" value="GMQ64745.1"/>
    <property type="molecule type" value="Genomic_DNA"/>
</dbReference>
<sequence length="493" mass="55903">MLGEYDIYKDIRARTNGEIYMGVVGPVRTGKSTFIKRFMDLLVLPNIENVHSKERTLDELPQSAAGKTIMTTEPKFIPQEAARVTLSEDVEFDVRMIDCVGYMVEGATGHLENDEERKVKTPWFNYDIPFTQAAEIGTKKVINDHSTIGIVVTADGSFGEIPRENYIEAEERTINELKKLSKPYVVILNSLRPYSDDTILTATELEDKYNVPVLPVNCDQLKKEDVIKILESVLLEFPLSVVNFNVPKWIEMLDNDHWLKSSLIDSVKDIMDSVDAIRDLKKEDTLTVENDYITKVKLDRIDLSTGCANVDINFNDDYYYNILSDLMGTEIKGEYQFMSLIKKLGRVKEEYDKVSAALNEVKAKGYGIVTPMINELSLQEPEIVKQGNKFGVKLKASAPTIHMIKCDIQTEVSPIVGTEKQSEELLNYLMSEFESDPTKIWDTNVFGKSLHDLVNDGLQNKIYRMPEDARDKLQETLQKIVNDANGGLICIII</sequence>
<gene>
    <name evidence="1" type="primary">spoIVA</name>
    <name evidence="1" type="ORF">AN2V17_39830</name>
</gene>
<comment type="caution">
    <text evidence="1">The sequence shown here is derived from an EMBL/GenBank/DDBJ whole genome shotgun (WGS) entry which is preliminary data.</text>
</comment>
<keyword evidence="2" id="KW-1185">Reference proteome</keyword>